<evidence type="ECO:0000256" key="1">
    <source>
        <dbReference type="ARBA" id="ARBA00022574"/>
    </source>
</evidence>
<name>A0AAV7ZZN4_9EUKA</name>
<dbReference type="Gene3D" id="2.130.10.10">
    <property type="entry name" value="YVTN repeat-like/Quinoprotein amine dehydrogenase"/>
    <property type="match status" value="4"/>
</dbReference>
<dbReference type="SMART" id="SM00320">
    <property type="entry name" value="WD40"/>
    <property type="match status" value="9"/>
</dbReference>
<keyword evidence="1 3" id="KW-0853">WD repeat</keyword>
<dbReference type="SUPFAM" id="SSF48371">
    <property type="entry name" value="ARM repeat"/>
    <property type="match status" value="1"/>
</dbReference>
<feature type="compositionally biased region" description="Basic and acidic residues" evidence="4">
    <location>
        <begin position="929"/>
        <end position="960"/>
    </location>
</feature>
<feature type="region of interest" description="Disordered" evidence="4">
    <location>
        <begin position="585"/>
        <end position="641"/>
    </location>
</feature>
<dbReference type="InterPro" id="IPR011989">
    <property type="entry name" value="ARM-like"/>
</dbReference>
<dbReference type="EMBL" id="JANTQA010000016">
    <property type="protein sequence ID" value="KAJ3447402.1"/>
    <property type="molecule type" value="Genomic_DNA"/>
</dbReference>
<keyword evidence="2" id="KW-0677">Repeat</keyword>
<organism evidence="5 6">
    <name type="scientific">Anaeramoeba flamelloides</name>
    <dbReference type="NCBI Taxonomy" id="1746091"/>
    <lineage>
        <taxon>Eukaryota</taxon>
        <taxon>Metamonada</taxon>
        <taxon>Anaeramoebidae</taxon>
        <taxon>Anaeramoeba</taxon>
    </lineage>
</organism>
<feature type="compositionally biased region" description="Basic and acidic residues" evidence="4">
    <location>
        <begin position="527"/>
        <end position="559"/>
    </location>
</feature>
<feature type="region of interest" description="Disordered" evidence="4">
    <location>
        <begin position="366"/>
        <end position="385"/>
    </location>
</feature>
<dbReference type="InterPro" id="IPR019775">
    <property type="entry name" value="WD40_repeat_CS"/>
</dbReference>
<evidence type="ECO:0000313" key="5">
    <source>
        <dbReference type="EMBL" id="KAJ3447402.1"/>
    </source>
</evidence>
<comment type="caution">
    <text evidence="5">The sequence shown here is derived from an EMBL/GenBank/DDBJ whole genome shotgun (WGS) entry which is preliminary data.</text>
</comment>
<feature type="compositionally biased region" description="Low complexity" evidence="4">
    <location>
        <begin position="904"/>
        <end position="928"/>
    </location>
</feature>
<feature type="repeat" description="WD" evidence="3">
    <location>
        <begin position="685"/>
        <end position="733"/>
    </location>
</feature>
<sequence>MNQFLLPIVYWNQIDVPKHPISYIHITVQKSYFVSCTSTGQIAIWRVEGNKNNKNDKNSITINPICLISGHNQPITCITDLFHDLHKAVVSVFSDGSLIITKVSDGFTLKCVRKVFSCKPKQILLHQSNPRCLLASGQSEVIEIVDLITFKVVQQLLGHNSWVIGMAICPPSDQNFSSHGYLVSIDCTGIILWWVLPSQMDMYDQVVGLQAKRRFFKIKNIKKFDLNYLSISFSPNHRLLLIVSSDLLFLYDSMGHDCHLQISLPSQSIKWSGAFFLTNNYLLAWTTENSSAIIFELKYIQNCNKILLTIPEIENSKNVMNKDNSNNNNNNNKNKLNQKEIIIEGSRWNEQRFPIKFEYKNFLKKNNHEKKNSKKKDHGSNKLHSYNNYNQRLEYLKKIDNSSQSEITTIETKILKHGAVKGIKPVCLLASKSIKSQLVQFQINKNNYFLNQKSKKSKYIICATKEGEIYLWDISVILKKISLAKNKISEKEELIIIYSGSFSNFSNGWKEREFNNNNEKEDQENNNNEKEQIKIAKENENKKENVNKKKEKEKEKINENEKVKEIENEKKKKEEKEIKIDNNKEKEKKKEKKKGKGKGKEKENENENKYKKKDKEQNKEILRLKNDQEHENEEKANATDSNTTCSLIITNEKFVPSYLIEGKNDGKILLRKIPFETETNNIQYLKGHSGKITSLLYPNNAVSEKIVDELLISSSQDSTICIWELKTGKLLKTFCHHTHSITHLFEPPITCTKKQKSYIGSISKDKSVSLICLRKLKVCVHFTAHIHQISGILWKLTNDYLLIECQNLIVYCWSLNGILERTKSIKNSLLKFYVDEKLDSKKFPFHTIHSWQLIQFDQPFNKKLNNFNKNLTRRFKLKLQKSLSAPIKLNSRENLLKNDLNKQSHSNTNSNSNLNPNPNLVHHSNSNQEKSEGKEKGKGKGKGNEDPNNRKINQNDDSKNKRFKNIIDNFVIIENSENENSENKNKKENGKDKGNGNNKGKDRDKSKRRKVNEDVYPEDKQSNGIKNIAKVLQFRSQNCVPFPVLLFNIRKLIKHLDKIDQLTNFQYKNPIIQFLSYLLPWGFDKQVDEIVKKTLTIDVPTPKISLGIIGDGGILTIFVPNMCNDQSTLWSFSSVLTAIFSLILVSIGRVMSFSNKIAFQTVSSMLLNNCCASIPILIEDYVEPSFEILSKFWQDENIQIQQSSRTIFGNVIDQKSRKENNKLVSFWDTRFSTTESTINKSTALLVLGMIAIRKKSNLRKAIRSKVAINLLRMLTSDPKIENRALAVWLLGKGFSTWKQHLENPKDFFRYIFVLTKSTDHKIAKTAKQSLLLIGKASPYMFLQRIKNEALRHNQTFTGRAYAIKLLMGLVQEYREVLDDYIKQAVEIVIQILNNESYLQASNDLYNPIMDTLEQLKQHSPRLTYGKTKVGVGTADGSVFIYELHSGEELIQFQAHTQNVNKISFNENEKFLATFSNYEKNLKIWKVYIPWFSSNLVIKQLYVFKIKNFKVNLNKGFIVDIKIIWKDKSISLQFMKKNKKRFLEKFDFELK</sequence>
<dbReference type="SUPFAM" id="SSF50978">
    <property type="entry name" value="WD40 repeat-like"/>
    <property type="match status" value="2"/>
</dbReference>
<dbReference type="PROSITE" id="PS50294">
    <property type="entry name" value="WD_REPEATS_REGION"/>
    <property type="match status" value="1"/>
</dbReference>
<dbReference type="PROSITE" id="PS50082">
    <property type="entry name" value="WD_REPEATS_2"/>
    <property type="match status" value="1"/>
</dbReference>
<feature type="compositionally biased region" description="Basic residues" evidence="4">
    <location>
        <begin position="366"/>
        <end position="377"/>
    </location>
</feature>
<dbReference type="Proteomes" id="UP001146793">
    <property type="component" value="Unassembled WGS sequence"/>
</dbReference>
<dbReference type="InterPro" id="IPR015943">
    <property type="entry name" value="WD40/YVTN_repeat-like_dom_sf"/>
</dbReference>
<feature type="compositionally biased region" description="Basic and acidic residues" evidence="4">
    <location>
        <begin position="981"/>
        <end position="1019"/>
    </location>
</feature>
<evidence type="ECO:0000256" key="4">
    <source>
        <dbReference type="SAM" id="MobiDB-lite"/>
    </source>
</evidence>
<reference evidence="5" key="1">
    <citation type="submission" date="2022-08" db="EMBL/GenBank/DDBJ databases">
        <title>Novel sulphate-reducing endosymbionts in the free-living metamonad Anaeramoeba.</title>
        <authorList>
            <person name="Jerlstrom-Hultqvist J."/>
            <person name="Cepicka I."/>
            <person name="Gallot-Lavallee L."/>
            <person name="Salas-Leiva D."/>
            <person name="Curtis B.A."/>
            <person name="Zahonova K."/>
            <person name="Pipaliya S."/>
            <person name="Dacks J."/>
            <person name="Roger A.J."/>
        </authorList>
    </citation>
    <scope>NUCLEOTIDE SEQUENCE</scope>
    <source>
        <strain evidence="5">Busselton2</strain>
    </source>
</reference>
<dbReference type="InterPro" id="IPR036322">
    <property type="entry name" value="WD40_repeat_dom_sf"/>
</dbReference>
<evidence type="ECO:0000313" key="6">
    <source>
        <dbReference type="Proteomes" id="UP001146793"/>
    </source>
</evidence>
<dbReference type="PANTHER" id="PTHR44099:SF4">
    <property type="entry name" value="RABCONNECTIN-3B, ISOFORM A"/>
    <property type="match status" value="1"/>
</dbReference>
<dbReference type="PROSITE" id="PS00678">
    <property type="entry name" value="WD_REPEATS_1"/>
    <property type="match status" value="1"/>
</dbReference>
<evidence type="ECO:0000256" key="3">
    <source>
        <dbReference type="PROSITE-ProRule" id="PRU00221"/>
    </source>
</evidence>
<feature type="region of interest" description="Disordered" evidence="4">
    <location>
        <begin position="977"/>
        <end position="1019"/>
    </location>
</feature>
<dbReference type="PANTHER" id="PTHR44099">
    <property type="entry name" value="RABCONNECTIN-3B, ISOFORM A"/>
    <property type="match status" value="1"/>
</dbReference>
<dbReference type="GO" id="GO:0005737">
    <property type="term" value="C:cytoplasm"/>
    <property type="evidence" value="ECO:0007669"/>
    <property type="project" value="TreeGrafter"/>
</dbReference>
<gene>
    <name evidence="5" type="ORF">M0812_07632</name>
</gene>
<proteinExistence type="predicted"/>
<feature type="region of interest" description="Disordered" evidence="4">
    <location>
        <begin position="517"/>
        <end position="559"/>
    </location>
</feature>
<evidence type="ECO:0000256" key="2">
    <source>
        <dbReference type="ARBA" id="ARBA00022737"/>
    </source>
</evidence>
<dbReference type="InterPro" id="IPR049916">
    <property type="entry name" value="WDR72-like"/>
</dbReference>
<accession>A0AAV7ZZN4</accession>
<feature type="region of interest" description="Disordered" evidence="4">
    <location>
        <begin position="901"/>
        <end position="963"/>
    </location>
</feature>
<feature type="compositionally biased region" description="Basic and acidic residues" evidence="4">
    <location>
        <begin position="598"/>
        <end position="637"/>
    </location>
</feature>
<protein>
    <submittedName>
        <fullName evidence="5">Rabconnectin-3b isoform a</fullName>
    </submittedName>
</protein>
<dbReference type="Gene3D" id="1.25.10.10">
    <property type="entry name" value="Leucine-rich Repeat Variant"/>
    <property type="match status" value="1"/>
</dbReference>
<dbReference type="InterPro" id="IPR016024">
    <property type="entry name" value="ARM-type_fold"/>
</dbReference>
<dbReference type="Pfam" id="PF00400">
    <property type="entry name" value="WD40"/>
    <property type="match status" value="2"/>
</dbReference>
<dbReference type="InterPro" id="IPR001680">
    <property type="entry name" value="WD40_rpt"/>
</dbReference>